<keyword evidence="6" id="KW-0472">Membrane</keyword>
<evidence type="ECO:0000256" key="2">
    <source>
        <dbReference type="ARBA" id="ARBA00010488"/>
    </source>
</evidence>
<dbReference type="InterPro" id="IPR051612">
    <property type="entry name" value="Teichoic_Acid_Biosynth"/>
</dbReference>
<dbReference type="GO" id="GO:0047355">
    <property type="term" value="F:CDP-glycerol glycerophosphotransferase activity"/>
    <property type="evidence" value="ECO:0007669"/>
    <property type="project" value="InterPro"/>
</dbReference>
<protein>
    <submittedName>
        <fullName evidence="7">Glycosyl transferase family 2</fullName>
    </submittedName>
</protein>
<dbReference type="EMBL" id="PPUT01000014">
    <property type="protein sequence ID" value="RDC44375.1"/>
    <property type="molecule type" value="Genomic_DNA"/>
</dbReference>
<evidence type="ECO:0000313" key="8">
    <source>
        <dbReference type="Proteomes" id="UP000253805"/>
    </source>
</evidence>
<keyword evidence="3" id="KW-1003">Cell membrane</keyword>
<evidence type="ECO:0000256" key="4">
    <source>
        <dbReference type="ARBA" id="ARBA00022679"/>
    </source>
</evidence>
<dbReference type="PANTHER" id="PTHR37316">
    <property type="entry name" value="TEICHOIC ACID GLYCEROL-PHOSPHATE PRIMASE"/>
    <property type="match status" value="1"/>
</dbReference>
<evidence type="ECO:0000256" key="6">
    <source>
        <dbReference type="ARBA" id="ARBA00023136"/>
    </source>
</evidence>
<dbReference type="GO" id="GO:0005886">
    <property type="term" value="C:plasma membrane"/>
    <property type="evidence" value="ECO:0007669"/>
    <property type="project" value="UniProtKB-SubCell"/>
</dbReference>
<evidence type="ECO:0000256" key="5">
    <source>
        <dbReference type="ARBA" id="ARBA00022944"/>
    </source>
</evidence>
<dbReference type="Pfam" id="PF04464">
    <property type="entry name" value="Glyphos_transf"/>
    <property type="match status" value="1"/>
</dbReference>
<dbReference type="Gene3D" id="3.40.50.12580">
    <property type="match status" value="1"/>
</dbReference>
<dbReference type="Gene3D" id="3.40.50.11820">
    <property type="match status" value="1"/>
</dbReference>
<comment type="similarity">
    <text evidence="2">Belongs to the CDP-glycerol glycerophosphotransferase family.</text>
</comment>
<comment type="subcellular location">
    <subcellularLocation>
        <location evidence="1">Cell membrane</location>
        <topology evidence="1">Peripheral membrane protein</topology>
    </subcellularLocation>
</comment>
<keyword evidence="5" id="KW-0777">Teichoic acid biosynthesis</keyword>
<comment type="caution">
    <text evidence="7">The sequence shown here is derived from an EMBL/GenBank/DDBJ whole genome shotgun (WGS) entry which is preliminary data.</text>
</comment>
<sequence>MPVNPQIAEGDTSLAERVKHAILRRVRARVKDVLFFVVLPRAYRNASRQPVSPGKVLFLENKESELPESFQVMWSRLSDMPGLTLEFVSLGETRVRLRRYYQNCIAFAKNVATAQYVFLNDASNVVSCLPLRPETKVVQLWHGCGAFKKWGMSTADLIFGGSREEILRHPFYKNLSLVTVSSPEVVWAYEEAMVLQDEPGIVQSTGVSRTDVFFDDEYLAASRSKIQRLVPAVTEKKVIVYAPTFRGRVAQAEGPNALDLAKMKALLGDSHVLLIKHHPFVKNRPAVPEECADFAFDVSDKAGINELLCGADLVISDYSSLVFEYSLFERPMIFFAYDREDYADWRGFYYEYEELAPGPICETTEEVIEQIRLADDSFDSSRVKAFRAKFMSSCDGRATDRIIETVFRGDEAA</sequence>
<dbReference type="AlphaFoldDB" id="A0A369P121"/>
<accession>A0A369P121</accession>
<gene>
    <name evidence="7" type="ORF">C1850_06270</name>
</gene>
<reference evidence="7 8" key="1">
    <citation type="journal article" date="2018" name="Elife">
        <title>Discovery and characterization of a prevalent human gut bacterial enzyme sufficient for the inactivation of a family of plant toxins.</title>
        <authorList>
            <person name="Koppel N."/>
            <person name="Bisanz J.E."/>
            <person name="Pandelia M.E."/>
            <person name="Turnbaugh P.J."/>
            <person name="Balskus E.P."/>
        </authorList>
    </citation>
    <scope>NUCLEOTIDE SEQUENCE [LARGE SCALE GENOMIC DNA]</scope>
    <source>
        <strain evidence="7 8">OB21 GAM 11</strain>
    </source>
</reference>
<dbReference type="InterPro" id="IPR043148">
    <property type="entry name" value="TagF_C"/>
</dbReference>
<name>A0A369P121_9ACTN</name>
<keyword evidence="4 7" id="KW-0808">Transferase</keyword>
<dbReference type="InterPro" id="IPR007554">
    <property type="entry name" value="Glycerophosphate_synth"/>
</dbReference>
<evidence type="ECO:0000256" key="1">
    <source>
        <dbReference type="ARBA" id="ARBA00004202"/>
    </source>
</evidence>
<dbReference type="SUPFAM" id="SSF53756">
    <property type="entry name" value="UDP-Glycosyltransferase/glycogen phosphorylase"/>
    <property type="match status" value="1"/>
</dbReference>
<dbReference type="InterPro" id="IPR043149">
    <property type="entry name" value="TagF_N"/>
</dbReference>
<dbReference type="Proteomes" id="UP000253805">
    <property type="component" value="Unassembled WGS sequence"/>
</dbReference>
<evidence type="ECO:0000256" key="3">
    <source>
        <dbReference type="ARBA" id="ARBA00022475"/>
    </source>
</evidence>
<organism evidence="7 8">
    <name type="scientific">Adlercreutzia equolifaciens subsp. celatus</name>
    <dbReference type="NCBI Taxonomy" id="394340"/>
    <lineage>
        <taxon>Bacteria</taxon>
        <taxon>Bacillati</taxon>
        <taxon>Actinomycetota</taxon>
        <taxon>Coriobacteriia</taxon>
        <taxon>Eggerthellales</taxon>
        <taxon>Eggerthellaceae</taxon>
        <taxon>Adlercreutzia</taxon>
    </lineage>
</organism>
<dbReference type="RefSeq" id="WP_114549029.1">
    <property type="nucleotide sequence ID" value="NZ_PPUT01000014.1"/>
</dbReference>
<dbReference type="PANTHER" id="PTHR37316:SF2">
    <property type="entry name" value="TEICHOIC ACID RIBITOL-PHOSPHATE POLYMERASE TARK"/>
    <property type="match status" value="1"/>
</dbReference>
<proteinExistence type="inferred from homology"/>
<dbReference type="GO" id="GO:0019350">
    <property type="term" value="P:teichoic acid biosynthetic process"/>
    <property type="evidence" value="ECO:0007669"/>
    <property type="project" value="UniProtKB-KW"/>
</dbReference>
<evidence type="ECO:0000313" key="7">
    <source>
        <dbReference type="EMBL" id="RDC44375.1"/>
    </source>
</evidence>